<dbReference type="Proteomes" id="UP000614350">
    <property type="component" value="Unassembled WGS sequence"/>
</dbReference>
<feature type="compositionally biased region" description="Acidic residues" evidence="1">
    <location>
        <begin position="21"/>
        <end position="47"/>
    </location>
</feature>
<dbReference type="AlphaFoldDB" id="A0A834NFJ2"/>
<comment type="caution">
    <text evidence="2">The sequence shown here is derived from an EMBL/GenBank/DDBJ whole genome shotgun (WGS) entry which is preliminary data.</text>
</comment>
<reference evidence="2" key="1">
    <citation type="journal article" date="2020" name="G3 (Bethesda)">
        <title>High-Quality Assemblies for Three Invasive Social Wasps from the &lt;i&gt;Vespula&lt;/i&gt; Genus.</title>
        <authorList>
            <person name="Harrop T.W.R."/>
            <person name="Guhlin J."/>
            <person name="McLaughlin G.M."/>
            <person name="Permina E."/>
            <person name="Stockwell P."/>
            <person name="Gilligan J."/>
            <person name="Le Lec M.F."/>
            <person name="Gruber M.A.M."/>
            <person name="Quinn O."/>
            <person name="Lovegrove M."/>
            <person name="Duncan E.J."/>
            <person name="Remnant E.J."/>
            <person name="Van Eeckhoven J."/>
            <person name="Graham B."/>
            <person name="Knapp R.A."/>
            <person name="Langford K.W."/>
            <person name="Kronenberg Z."/>
            <person name="Press M.O."/>
            <person name="Eacker S.M."/>
            <person name="Wilson-Rankin E.E."/>
            <person name="Purcell J."/>
            <person name="Lester P.J."/>
            <person name="Dearden P.K."/>
        </authorList>
    </citation>
    <scope>NUCLEOTIDE SEQUENCE</scope>
    <source>
        <strain evidence="2">Marl-1</strain>
    </source>
</reference>
<sequence length="132" mass="14664">MCGNSSLEACRYDSSHGHDDNDNDDSDSDSDNDEEDDEDDEDENDDDSQCHCPFQRSAPPYVSETTRKATSLENPNIDGNNEETSLEETTEDYWAGSGSGPEDEQSLQNETREALTHEASDHDAKLTRILQG</sequence>
<proteinExistence type="predicted"/>
<gene>
    <name evidence="2" type="ORF">HZH66_004479</name>
</gene>
<keyword evidence="3" id="KW-1185">Reference proteome</keyword>
<evidence type="ECO:0000256" key="1">
    <source>
        <dbReference type="SAM" id="MobiDB-lite"/>
    </source>
</evidence>
<feature type="compositionally biased region" description="Basic and acidic residues" evidence="1">
    <location>
        <begin position="10"/>
        <end position="20"/>
    </location>
</feature>
<name>A0A834NFJ2_VESVU</name>
<feature type="region of interest" description="Disordered" evidence="1">
    <location>
        <begin position="1"/>
        <end position="132"/>
    </location>
</feature>
<evidence type="ECO:0000313" key="2">
    <source>
        <dbReference type="EMBL" id="KAF7405573.1"/>
    </source>
</evidence>
<evidence type="ECO:0000313" key="3">
    <source>
        <dbReference type="Proteomes" id="UP000614350"/>
    </source>
</evidence>
<feature type="compositionally biased region" description="Acidic residues" evidence="1">
    <location>
        <begin position="80"/>
        <end position="91"/>
    </location>
</feature>
<accession>A0A834NFJ2</accession>
<dbReference type="EMBL" id="JACSEA010000003">
    <property type="protein sequence ID" value="KAF7405573.1"/>
    <property type="molecule type" value="Genomic_DNA"/>
</dbReference>
<organism evidence="2 3">
    <name type="scientific">Vespula vulgaris</name>
    <name type="common">Yellow jacket</name>
    <name type="synonym">Wasp</name>
    <dbReference type="NCBI Taxonomy" id="7454"/>
    <lineage>
        <taxon>Eukaryota</taxon>
        <taxon>Metazoa</taxon>
        <taxon>Ecdysozoa</taxon>
        <taxon>Arthropoda</taxon>
        <taxon>Hexapoda</taxon>
        <taxon>Insecta</taxon>
        <taxon>Pterygota</taxon>
        <taxon>Neoptera</taxon>
        <taxon>Endopterygota</taxon>
        <taxon>Hymenoptera</taxon>
        <taxon>Apocrita</taxon>
        <taxon>Aculeata</taxon>
        <taxon>Vespoidea</taxon>
        <taxon>Vespidae</taxon>
        <taxon>Vespinae</taxon>
        <taxon>Vespula</taxon>
    </lineage>
</organism>
<feature type="compositionally biased region" description="Basic and acidic residues" evidence="1">
    <location>
        <begin position="110"/>
        <end position="126"/>
    </location>
</feature>
<protein>
    <submittedName>
        <fullName evidence="2">Uncharacterized protein</fullName>
    </submittedName>
</protein>
<feature type="compositionally biased region" description="Polar residues" evidence="1">
    <location>
        <begin position="68"/>
        <end position="79"/>
    </location>
</feature>